<keyword evidence="2 12" id="KW-0515">Mutator protein</keyword>
<dbReference type="Proteomes" id="UP000319619">
    <property type="component" value="Unassembled WGS sequence"/>
</dbReference>
<comment type="catalytic activity">
    <reaction evidence="11 12">
        <text>DNA(n) + a 2'-deoxyribonucleoside 5'-triphosphate = DNA(n+1) + diphosphate</text>
        <dbReference type="Rhea" id="RHEA:22508"/>
        <dbReference type="Rhea" id="RHEA-COMP:17339"/>
        <dbReference type="Rhea" id="RHEA-COMP:17340"/>
        <dbReference type="ChEBI" id="CHEBI:33019"/>
        <dbReference type="ChEBI" id="CHEBI:61560"/>
        <dbReference type="ChEBI" id="CHEBI:173112"/>
        <dbReference type="EC" id="2.7.7.7"/>
    </reaction>
</comment>
<dbReference type="PROSITE" id="PS50173">
    <property type="entry name" value="UMUC"/>
    <property type="match status" value="1"/>
</dbReference>
<evidence type="ECO:0000256" key="13">
    <source>
        <dbReference type="SAM" id="MobiDB-lite"/>
    </source>
</evidence>
<evidence type="ECO:0000256" key="2">
    <source>
        <dbReference type="ARBA" id="ARBA00022457"/>
    </source>
</evidence>
<dbReference type="PANTHER" id="PTHR11076">
    <property type="entry name" value="DNA REPAIR POLYMERASE UMUC / TRANSFERASE FAMILY MEMBER"/>
    <property type="match status" value="1"/>
</dbReference>
<dbReference type="SUPFAM" id="SSF100879">
    <property type="entry name" value="Lesion bypass DNA polymerase (Y-family), little finger domain"/>
    <property type="match status" value="1"/>
</dbReference>
<dbReference type="EC" id="2.7.7.7" evidence="12"/>
<evidence type="ECO:0000256" key="6">
    <source>
        <dbReference type="ARBA" id="ARBA00022723"/>
    </source>
</evidence>
<evidence type="ECO:0000256" key="3">
    <source>
        <dbReference type="ARBA" id="ARBA00022679"/>
    </source>
</evidence>
<dbReference type="PANTHER" id="PTHR11076:SF33">
    <property type="entry name" value="DNA POLYMERASE KAPPA"/>
    <property type="match status" value="1"/>
</dbReference>
<comment type="similarity">
    <text evidence="1 12">Belongs to the DNA polymerase type-Y family.</text>
</comment>
<feature type="site" description="Substrate discrimination" evidence="12">
    <location>
        <position position="13"/>
    </location>
</feature>
<keyword evidence="8 12" id="KW-0460">Magnesium</keyword>
<dbReference type="HAMAP" id="MF_01113">
    <property type="entry name" value="DNApol_IV"/>
    <property type="match status" value="1"/>
</dbReference>
<keyword evidence="7 12" id="KW-0227">DNA damage</keyword>
<comment type="subcellular location">
    <subcellularLocation>
        <location evidence="12">Cytoplasm</location>
    </subcellularLocation>
</comment>
<protein>
    <recommendedName>
        <fullName evidence="12">DNA polymerase IV</fullName>
        <shortName evidence="12">Pol IV</shortName>
        <ecNumber evidence="12">2.7.7.7</ecNumber>
    </recommendedName>
</protein>
<feature type="binding site" evidence="12">
    <location>
        <position position="8"/>
    </location>
    <ligand>
        <name>Mg(2+)</name>
        <dbReference type="ChEBI" id="CHEBI:18420"/>
    </ligand>
</feature>
<dbReference type="InterPro" id="IPR022880">
    <property type="entry name" value="DNApol_IV"/>
</dbReference>
<evidence type="ECO:0000313" key="15">
    <source>
        <dbReference type="EMBL" id="TKJ37574.1"/>
    </source>
</evidence>
<dbReference type="InterPro" id="IPR001126">
    <property type="entry name" value="UmuC"/>
</dbReference>
<evidence type="ECO:0000256" key="9">
    <source>
        <dbReference type="ARBA" id="ARBA00022932"/>
    </source>
</evidence>
<proteinExistence type="inferred from homology"/>
<dbReference type="InterPro" id="IPR036775">
    <property type="entry name" value="DNA_pol_Y-fam_lit_finger_sf"/>
</dbReference>
<evidence type="ECO:0000313" key="16">
    <source>
        <dbReference type="Proteomes" id="UP000319619"/>
    </source>
</evidence>
<dbReference type="GO" id="GO:0003684">
    <property type="term" value="F:damaged DNA binding"/>
    <property type="evidence" value="ECO:0007669"/>
    <property type="project" value="InterPro"/>
</dbReference>
<comment type="cofactor">
    <cofactor evidence="12">
        <name>Mg(2+)</name>
        <dbReference type="ChEBI" id="CHEBI:18420"/>
    </cofactor>
    <text evidence="12">Binds 2 magnesium ions per subunit.</text>
</comment>
<dbReference type="InterPro" id="IPR017961">
    <property type="entry name" value="DNA_pol_Y-fam_little_finger"/>
</dbReference>
<dbReference type="NCBIfam" id="NF002677">
    <property type="entry name" value="PRK02406.1"/>
    <property type="match status" value="1"/>
</dbReference>
<keyword evidence="3 12" id="KW-0808">Transferase</keyword>
<dbReference type="EMBL" id="NJBN01000012">
    <property type="protein sequence ID" value="TKJ37574.1"/>
    <property type="molecule type" value="Genomic_DNA"/>
</dbReference>
<keyword evidence="9 12" id="KW-0239">DNA-directed DNA polymerase</keyword>
<dbReference type="GO" id="GO:0042276">
    <property type="term" value="P:error-prone translesion synthesis"/>
    <property type="evidence" value="ECO:0007669"/>
    <property type="project" value="TreeGrafter"/>
</dbReference>
<keyword evidence="12" id="KW-0963">Cytoplasm</keyword>
<keyword evidence="12" id="KW-0238">DNA-binding</keyword>
<name>A0A532URL6_UNCL8</name>
<feature type="active site" evidence="12">
    <location>
        <position position="105"/>
    </location>
</feature>
<keyword evidence="6 12" id="KW-0479">Metal-binding</keyword>
<dbReference type="Pfam" id="PF11798">
    <property type="entry name" value="IMS_HHH"/>
    <property type="match status" value="1"/>
</dbReference>
<organism evidence="15 16">
    <name type="scientific">candidate division LCP-89 bacterium B3_LCP</name>
    <dbReference type="NCBI Taxonomy" id="2012998"/>
    <lineage>
        <taxon>Bacteria</taxon>
        <taxon>Pseudomonadati</taxon>
        <taxon>Bacteria division LCP-89</taxon>
    </lineage>
</organism>
<dbReference type="GO" id="GO:0005829">
    <property type="term" value="C:cytosol"/>
    <property type="evidence" value="ECO:0007669"/>
    <property type="project" value="TreeGrafter"/>
</dbReference>
<feature type="region of interest" description="Disordered" evidence="13">
    <location>
        <begin position="237"/>
        <end position="257"/>
    </location>
</feature>
<evidence type="ECO:0000256" key="7">
    <source>
        <dbReference type="ARBA" id="ARBA00022763"/>
    </source>
</evidence>
<dbReference type="Gene3D" id="3.30.70.270">
    <property type="match status" value="1"/>
</dbReference>
<reference evidence="15 16" key="1">
    <citation type="submission" date="2017-06" db="EMBL/GenBank/DDBJ databases">
        <title>Novel microbial phyla capable of carbon fixation and sulfur reduction in deep-sea sediments.</title>
        <authorList>
            <person name="Huang J."/>
            <person name="Baker B."/>
            <person name="Wang Y."/>
        </authorList>
    </citation>
    <scope>NUCLEOTIDE SEQUENCE [LARGE SCALE GENOMIC DNA]</scope>
    <source>
        <strain evidence="15">B3_LCP</strain>
    </source>
</reference>
<keyword evidence="4 12" id="KW-0548">Nucleotidyltransferase</keyword>
<dbReference type="InterPro" id="IPR050116">
    <property type="entry name" value="DNA_polymerase-Y"/>
</dbReference>
<dbReference type="GO" id="GO:0009432">
    <property type="term" value="P:SOS response"/>
    <property type="evidence" value="ECO:0007669"/>
    <property type="project" value="TreeGrafter"/>
</dbReference>
<evidence type="ECO:0000256" key="10">
    <source>
        <dbReference type="ARBA" id="ARBA00023204"/>
    </source>
</evidence>
<accession>A0A532URL6</accession>
<feature type="region of interest" description="Disordered" evidence="13">
    <location>
        <begin position="388"/>
        <end position="409"/>
    </location>
</feature>
<dbReference type="GO" id="GO:0006281">
    <property type="term" value="P:DNA repair"/>
    <property type="evidence" value="ECO:0007669"/>
    <property type="project" value="UniProtKB-UniRule"/>
</dbReference>
<keyword evidence="5 12" id="KW-0235">DNA replication</keyword>
<feature type="compositionally biased region" description="Basic and acidic residues" evidence="13">
    <location>
        <begin position="400"/>
        <end position="409"/>
    </location>
</feature>
<comment type="function">
    <text evidence="12">Poorly processive, error-prone DNA polymerase involved in untargeted mutagenesis. Copies undamaged DNA at stalled replication forks, which arise in vivo from mismatched or misaligned primer ends. These misaligned primers can be extended by PolIV. Exhibits no 3'-5' exonuclease (proofreading) activity. May be involved in translesional synthesis, in conjunction with the beta clamp from PolIII.</text>
</comment>
<dbReference type="InterPro" id="IPR024728">
    <property type="entry name" value="PolY_HhH_motif"/>
</dbReference>
<dbReference type="Gene3D" id="3.40.1170.60">
    <property type="match status" value="1"/>
</dbReference>
<dbReference type="Pfam" id="PF11799">
    <property type="entry name" value="IMS_C"/>
    <property type="match status" value="1"/>
</dbReference>
<dbReference type="Gene3D" id="1.10.150.20">
    <property type="entry name" value="5' to 3' exonuclease, C-terminal subdomain"/>
    <property type="match status" value="1"/>
</dbReference>
<evidence type="ECO:0000256" key="8">
    <source>
        <dbReference type="ARBA" id="ARBA00022842"/>
    </source>
</evidence>
<evidence type="ECO:0000256" key="5">
    <source>
        <dbReference type="ARBA" id="ARBA00022705"/>
    </source>
</evidence>
<dbReference type="InterPro" id="IPR043502">
    <property type="entry name" value="DNA/RNA_pol_sf"/>
</dbReference>
<keyword evidence="10 12" id="KW-0234">DNA repair</keyword>
<dbReference type="FunFam" id="3.30.1490.100:FF:000004">
    <property type="entry name" value="DNA polymerase IV"/>
    <property type="match status" value="1"/>
</dbReference>
<sequence length="409" mass="45811">MPHILHIDMDAFFAQVEMLRDPKLLGKPVCVGGIPGQDRSVVTAASYEARKYGIHAGMALMQAKRLCPNAIFVRSRGGVYMEISRRVVGILEEICDQVEPSSIDESYLDIGNVLNYWGGAEKIGQRIKERILQELNLTCSVGIAPTRTLAKMATNLQKPDGLTILTTEDIPEKIHPLPVEKVPGIGKSTKKTLNDMGVKTIGQLVNASEEFLFKRLGMHGKHLREIVSGKLDWEVTPEEGRPADKSIGNSRTFKKDTSDPEELKGYLLSLVQMVARRMRATKMAGKVVTITIRYGDFNTVTHQRSSNRQTQDETEISRIAWQLFGEQYITGMPVRLLGVSVSRLTKIDEGQMDIFDRESQLFSAVDELKDRFGEGIIQRSASLGVRVRNPKRMPNFAKPKRNEQKRSTS</sequence>
<feature type="binding site" evidence="12">
    <location>
        <position position="104"/>
    </location>
    <ligand>
        <name>Mg(2+)</name>
        <dbReference type="ChEBI" id="CHEBI:18420"/>
    </ligand>
</feature>
<dbReference type="InterPro" id="IPR043128">
    <property type="entry name" value="Rev_trsase/Diguanyl_cyclase"/>
</dbReference>
<dbReference type="GO" id="GO:0003887">
    <property type="term" value="F:DNA-directed DNA polymerase activity"/>
    <property type="evidence" value="ECO:0007669"/>
    <property type="project" value="UniProtKB-UniRule"/>
</dbReference>
<evidence type="ECO:0000256" key="11">
    <source>
        <dbReference type="ARBA" id="ARBA00049244"/>
    </source>
</evidence>
<comment type="caution">
    <text evidence="15">The sequence shown here is derived from an EMBL/GenBank/DDBJ whole genome shotgun (WGS) entry which is preliminary data.</text>
</comment>
<evidence type="ECO:0000256" key="12">
    <source>
        <dbReference type="HAMAP-Rule" id="MF_01113"/>
    </source>
</evidence>
<dbReference type="Gene3D" id="3.30.1490.100">
    <property type="entry name" value="DNA polymerase, Y-family, little finger domain"/>
    <property type="match status" value="1"/>
</dbReference>
<dbReference type="Pfam" id="PF00817">
    <property type="entry name" value="IMS"/>
    <property type="match status" value="1"/>
</dbReference>
<dbReference type="GO" id="GO:0006261">
    <property type="term" value="P:DNA-templated DNA replication"/>
    <property type="evidence" value="ECO:0007669"/>
    <property type="project" value="UniProtKB-UniRule"/>
</dbReference>
<evidence type="ECO:0000256" key="4">
    <source>
        <dbReference type="ARBA" id="ARBA00022695"/>
    </source>
</evidence>
<dbReference type="CDD" id="cd03586">
    <property type="entry name" value="PolY_Pol_IV_kappa"/>
    <property type="match status" value="1"/>
</dbReference>
<evidence type="ECO:0000259" key="14">
    <source>
        <dbReference type="PROSITE" id="PS50173"/>
    </source>
</evidence>
<dbReference type="GO" id="GO:0000287">
    <property type="term" value="F:magnesium ion binding"/>
    <property type="evidence" value="ECO:0007669"/>
    <property type="project" value="UniProtKB-UniRule"/>
</dbReference>
<feature type="domain" description="UmuC" evidence="14">
    <location>
        <begin position="4"/>
        <end position="186"/>
    </location>
</feature>
<evidence type="ECO:0000256" key="1">
    <source>
        <dbReference type="ARBA" id="ARBA00010945"/>
    </source>
</evidence>
<gene>
    <name evidence="12" type="primary">dinB</name>
    <name evidence="15" type="ORF">CEE37_13750</name>
</gene>
<comment type="subunit">
    <text evidence="12">Monomer.</text>
</comment>
<dbReference type="SUPFAM" id="SSF56672">
    <property type="entry name" value="DNA/RNA polymerases"/>
    <property type="match status" value="1"/>
</dbReference>
<dbReference type="AlphaFoldDB" id="A0A532URL6"/>